<dbReference type="GO" id="GO:0030552">
    <property type="term" value="F:cAMP binding"/>
    <property type="evidence" value="ECO:0007669"/>
    <property type="project" value="TreeGrafter"/>
</dbReference>
<dbReference type="EMBL" id="LN614830">
    <property type="protein sequence ID" value="CEG61810.1"/>
    <property type="molecule type" value="Genomic_DNA"/>
</dbReference>
<dbReference type="GO" id="GO:0005952">
    <property type="term" value="C:cAMP-dependent protein kinase complex"/>
    <property type="evidence" value="ECO:0007669"/>
    <property type="project" value="InterPro"/>
</dbReference>
<dbReference type="CDD" id="cd00038">
    <property type="entry name" value="CAP_ED"/>
    <property type="match status" value="1"/>
</dbReference>
<accession>A0A098GIK5</accession>
<dbReference type="RefSeq" id="WP_082050745.1">
    <property type="nucleotide sequence ID" value="NZ_CP020614.1"/>
</dbReference>
<keyword evidence="1" id="KW-0808">Transferase</keyword>
<dbReference type="HOGENOM" id="CLU_818691_0_0_6"/>
<dbReference type="GO" id="GO:0005829">
    <property type="term" value="C:cytosol"/>
    <property type="evidence" value="ECO:0007669"/>
    <property type="project" value="TreeGrafter"/>
</dbReference>
<dbReference type="PANTHER" id="PTHR11635:SF152">
    <property type="entry name" value="CAMP-DEPENDENT PROTEIN KINASE TYPE I REGULATORY SUBUNIT-RELATED"/>
    <property type="match status" value="1"/>
</dbReference>
<dbReference type="InterPro" id="IPR000595">
    <property type="entry name" value="cNMP-bd_dom"/>
</dbReference>
<dbReference type="GO" id="GO:0016301">
    <property type="term" value="F:kinase activity"/>
    <property type="evidence" value="ECO:0007669"/>
    <property type="project" value="UniProtKB-KW"/>
</dbReference>
<dbReference type="STRING" id="451.B6N58_03470"/>
<dbReference type="SUPFAM" id="SSF51206">
    <property type="entry name" value="cAMP-binding domain-like"/>
    <property type="match status" value="2"/>
</dbReference>
<dbReference type="PRINTS" id="PR00103">
    <property type="entry name" value="CAMPKINASE"/>
</dbReference>
<dbReference type="InterPro" id="IPR014710">
    <property type="entry name" value="RmlC-like_jellyroll"/>
</dbReference>
<name>A0A098GIK5_LEGMI</name>
<dbReference type="PANTHER" id="PTHR11635">
    <property type="entry name" value="CAMP-DEPENDENT PROTEIN KINASE REGULATORY CHAIN"/>
    <property type="match status" value="1"/>
</dbReference>
<proteinExistence type="predicted"/>
<sequence length="339" mass="39107">MMNTSSAANLKNHPLFIDFSQEEYSFIREHSQTKHFRAGETIMSQGSYGDELYLLQKGRVLVYVTLPGDTQKLATKLDSGQIFGEVTFLTQTPITASIVAENDCTCLSFSREILNTLHFSHPVTAYKFETNIIRQTREKIINQILLLISLLGKIAGQADISSQHALRLFNHKAQCKKLPNANLDFNYLKQIHFFSALQEKDFLFLLSFMSFRQYDRGYPFQFLNSVHSRLCIPYSGAVMMFIKQDEVLNKSIAVSGIGEIFLENPTSLFPEFQQYVAYLTSERSTILELDFDAYYKIRDLNPGLFFHISREINHHIARLVYIVNRQFVRINCEYENLIG</sequence>
<dbReference type="Proteomes" id="UP000032414">
    <property type="component" value="Chromosome I"/>
</dbReference>
<reference evidence="2" key="1">
    <citation type="submission" date="2014-09" db="EMBL/GenBank/DDBJ databases">
        <authorList>
            <person name="Gomez-Valero L."/>
        </authorList>
    </citation>
    <scope>NUCLEOTIDE SEQUENCE [LARGE SCALE GENOMIC DNA]</scope>
    <source>
        <strain evidence="2">ATCC33218</strain>
    </source>
</reference>
<keyword evidence="1" id="KW-0418">Kinase</keyword>
<dbReference type="Pfam" id="PF00027">
    <property type="entry name" value="cNMP_binding"/>
    <property type="match status" value="1"/>
</dbReference>
<dbReference type="SMART" id="SM00100">
    <property type="entry name" value="cNMP"/>
    <property type="match status" value="1"/>
</dbReference>
<protein>
    <submittedName>
        <fullName evidence="1">cAMP-dependent protein kinase regulatory subunit, putative</fullName>
    </submittedName>
</protein>
<dbReference type="AlphaFoldDB" id="A0A098GIK5"/>
<dbReference type="OrthoDB" id="5642367at2"/>
<gene>
    <name evidence="1" type="ORF">LMI_2549</name>
</gene>
<dbReference type="InterPro" id="IPR018490">
    <property type="entry name" value="cNMP-bd_dom_sf"/>
</dbReference>
<dbReference type="PROSITE" id="PS50042">
    <property type="entry name" value="CNMP_BINDING_3"/>
    <property type="match status" value="1"/>
</dbReference>
<dbReference type="KEGG" id="tmc:LMI_2549"/>
<evidence type="ECO:0000313" key="1">
    <source>
        <dbReference type="EMBL" id="CEG61810.1"/>
    </source>
</evidence>
<evidence type="ECO:0000313" key="2">
    <source>
        <dbReference type="Proteomes" id="UP000032414"/>
    </source>
</evidence>
<dbReference type="Gene3D" id="2.60.120.10">
    <property type="entry name" value="Jelly Rolls"/>
    <property type="match status" value="2"/>
</dbReference>
<dbReference type="GO" id="GO:0034236">
    <property type="term" value="F:protein kinase A catalytic subunit binding"/>
    <property type="evidence" value="ECO:0007669"/>
    <property type="project" value="TreeGrafter"/>
</dbReference>
<dbReference type="InterPro" id="IPR050503">
    <property type="entry name" value="cAMP-dep_PK_reg_su-like"/>
</dbReference>
<dbReference type="GO" id="GO:0004862">
    <property type="term" value="F:cAMP-dependent protein kinase inhibitor activity"/>
    <property type="evidence" value="ECO:0007669"/>
    <property type="project" value="TreeGrafter"/>
</dbReference>
<organism evidence="1 2">
    <name type="scientific">Legionella micdadei</name>
    <name type="common">Tatlockia micdadei</name>
    <dbReference type="NCBI Taxonomy" id="451"/>
    <lineage>
        <taxon>Bacteria</taxon>
        <taxon>Pseudomonadati</taxon>
        <taxon>Pseudomonadota</taxon>
        <taxon>Gammaproteobacteria</taxon>
        <taxon>Legionellales</taxon>
        <taxon>Legionellaceae</taxon>
        <taxon>Legionella</taxon>
    </lineage>
</organism>